<evidence type="ECO:0000256" key="2">
    <source>
        <dbReference type="ARBA" id="ARBA00022475"/>
    </source>
</evidence>
<keyword evidence="9" id="KW-1185">Reference proteome</keyword>
<dbReference type="PANTHER" id="PTHR47371:SF3">
    <property type="entry name" value="PHOSPHOGLYCEROL TRANSFERASE I"/>
    <property type="match status" value="1"/>
</dbReference>
<keyword evidence="2" id="KW-1003">Cell membrane</keyword>
<keyword evidence="5 6" id="KW-0472">Membrane</keyword>
<dbReference type="PANTHER" id="PTHR47371">
    <property type="entry name" value="LIPOTEICHOIC ACID SYNTHASE"/>
    <property type="match status" value="1"/>
</dbReference>
<feature type="transmembrane region" description="Helical" evidence="6">
    <location>
        <begin position="392"/>
        <end position="409"/>
    </location>
</feature>
<evidence type="ECO:0000313" key="8">
    <source>
        <dbReference type="EMBL" id="SDK23947.1"/>
    </source>
</evidence>
<accession>A0A1G9A9G0</accession>
<keyword evidence="4 6" id="KW-1133">Transmembrane helix</keyword>
<dbReference type="AlphaFoldDB" id="A0A1G9A9G0"/>
<dbReference type="STRING" id="658219.SAMN05216212_1904"/>
<evidence type="ECO:0000313" key="9">
    <source>
        <dbReference type="Proteomes" id="UP000199305"/>
    </source>
</evidence>
<feature type="transmembrane region" description="Helical" evidence="6">
    <location>
        <begin position="270"/>
        <end position="296"/>
    </location>
</feature>
<dbReference type="OrthoDB" id="9803751at2"/>
<evidence type="ECO:0000256" key="3">
    <source>
        <dbReference type="ARBA" id="ARBA00022692"/>
    </source>
</evidence>
<comment type="subcellular location">
    <subcellularLocation>
        <location evidence="1">Cell membrane</location>
        <topology evidence="1">Multi-pass membrane protein</topology>
    </subcellularLocation>
</comment>
<dbReference type="Proteomes" id="UP000199305">
    <property type="component" value="Unassembled WGS sequence"/>
</dbReference>
<organism evidence="8 9">
    <name type="scientific">Microbulbifer yueqingensis</name>
    <dbReference type="NCBI Taxonomy" id="658219"/>
    <lineage>
        <taxon>Bacteria</taxon>
        <taxon>Pseudomonadati</taxon>
        <taxon>Pseudomonadota</taxon>
        <taxon>Gammaproteobacteria</taxon>
        <taxon>Cellvibrionales</taxon>
        <taxon>Microbulbiferaceae</taxon>
        <taxon>Microbulbifer</taxon>
    </lineage>
</organism>
<dbReference type="InterPro" id="IPR050448">
    <property type="entry name" value="OpgB/LTA_synthase_biosynth"/>
</dbReference>
<dbReference type="EMBL" id="FNFH01000003">
    <property type="protein sequence ID" value="SDK23947.1"/>
    <property type="molecule type" value="Genomic_DNA"/>
</dbReference>
<evidence type="ECO:0000256" key="4">
    <source>
        <dbReference type="ARBA" id="ARBA00022989"/>
    </source>
</evidence>
<dbReference type="RefSeq" id="WP_091512527.1">
    <property type="nucleotide sequence ID" value="NZ_FNFH01000003.1"/>
</dbReference>
<gene>
    <name evidence="8" type="ORF">SAMN05216212_1904</name>
</gene>
<feature type="transmembrane region" description="Helical" evidence="6">
    <location>
        <begin position="303"/>
        <end position="323"/>
    </location>
</feature>
<sequence>MILKLLHKNQIVLILGALLSIFFLKVQIKLPEHLKFELEAQLLSPEDAVAAIYCDDGKGYRSSHMLELPYSPEYRVADATYVFKGRIPCGIGTKKIRFDPLWAEGELILKSFKLRTYRWFEIELDERRGAELTIINGIDKVQSAAGGIKVTSSGQDPIIELTDNVQGYFVVRNRDVFIGILILTPIFAALLKAAQLALSFILVRGEKIELFRQGIENRVDAVISIFTNYIRGSVEKPRDINFLAYLFAFAISIYGSWLFLGAIYPGVSVAYASAFIAAQVSVCFFLLLIAAAGWLLRDTARSWFFPGLAILFAICYVADAQLFRLNGMHISHGLQIMLDGGIQNFQKNLEFTKLSKPLLVAYQIVCLFLILSAFVLAFILGRLKRGFTIKISWKNCISLFVVLISIAYVEQWFSARTKSHSLWSLEQSDIPTYLTFIKAKDFIIEYGVKVKPYPVRGSTEFPQNLTEKVKKRNVYLFILESVRSDVITENVAPNLYKFKGEALNFKKAIANGNATHYGWYSIVNSRIPLYWDTYKSKEHKAGSESLRALKNAGYEIKVHSSKDLSYLSADETMFGSDLQLIDYITKHIPGSIPAIDISVTDTLIQSSINTDVGRASFNIVFWDSTHYPYRWPKTMGATFEPYAGSEESGVSLNSARELAIKNNPMIFNRYKNSIRFSDKLFGRFVNELKRNGLYEDAIIVVVGDHGQQFMEHNYLMHGRTLFSEDLHIPLYIKAPGYSALSSKKVASQVDIMPTILDLLGVGKLGNILSDGQSLVSKNTAGSFGVAAAAGFKNTPFRYVVEIEDWKLVFDLNRNDPLSSNKLYVKNIYDAGDREFIPGGGSKDDYSRFLEDKFGRELKNLPFLDLRSGPL</sequence>
<dbReference type="InterPro" id="IPR017850">
    <property type="entry name" value="Alkaline_phosphatase_core_sf"/>
</dbReference>
<keyword evidence="3 6" id="KW-0812">Transmembrane</keyword>
<dbReference type="GO" id="GO:0005886">
    <property type="term" value="C:plasma membrane"/>
    <property type="evidence" value="ECO:0007669"/>
    <property type="project" value="UniProtKB-SubCell"/>
</dbReference>
<reference evidence="9" key="1">
    <citation type="submission" date="2016-10" db="EMBL/GenBank/DDBJ databases">
        <authorList>
            <person name="Varghese N."/>
            <person name="Submissions S."/>
        </authorList>
    </citation>
    <scope>NUCLEOTIDE SEQUENCE [LARGE SCALE GENOMIC DNA]</scope>
    <source>
        <strain evidence="9">CGMCC 1.10658</strain>
    </source>
</reference>
<dbReference type="Pfam" id="PF00884">
    <property type="entry name" value="Sulfatase"/>
    <property type="match status" value="1"/>
</dbReference>
<proteinExistence type="predicted"/>
<dbReference type="Gene3D" id="3.40.720.10">
    <property type="entry name" value="Alkaline Phosphatase, subunit A"/>
    <property type="match status" value="1"/>
</dbReference>
<dbReference type="SUPFAM" id="SSF53649">
    <property type="entry name" value="Alkaline phosphatase-like"/>
    <property type="match status" value="1"/>
</dbReference>
<protein>
    <submittedName>
        <fullName evidence="8">Membrane-anchored protein YejM, alkaline phosphatase superfamily</fullName>
    </submittedName>
</protein>
<feature type="domain" description="Sulfatase N-terminal" evidence="7">
    <location>
        <begin position="473"/>
        <end position="761"/>
    </location>
</feature>
<dbReference type="InterPro" id="IPR000917">
    <property type="entry name" value="Sulfatase_N"/>
</dbReference>
<feature type="transmembrane region" description="Helical" evidence="6">
    <location>
        <begin position="176"/>
        <end position="203"/>
    </location>
</feature>
<feature type="transmembrane region" description="Helical" evidence="6">
    <location>
        <begin position="242"/>
        <end position="264"/>
    </location>
</feature>
<evidence type="ECO:0000256" key="1">
    <source>
        <dbReference type="ARBA" id="ARBA00004651"/>
    </source>
</evidence>
<name>A0A1G9A9G0_9GAMM</name>
<evidence type="ECO:0000256" key="5">
    <source>
        <dbReference type="ARBA" id="ARBA00023136"/>
    </source>
</evidence>
<feature type="transmembrane region" description="Helical" evidence="6">
    <location>
        <begin position="359"/>
        <end position="380"/>
    </location>
</feature>
<evidence type="ECO:0000256" key="6">
    <source>
        <dbReference type="SAM" id="Phobius"/>
    </source>
</evidence>
<evidence type="ECO:0000259" key="7">
    <source>
        <dbReference type="Pfam" id="PF00884"/>
    </source>
</evidence>